<dbReference type="PRINTS" id="PR00300">
    <property type="entry name" value="CLPPROTEASEA"/>
</dbReference>
<dbReference type="CDD" id="cd19499">
    <property type="entry name" value="RecA-like_ClpB_Hsp104-like"/>
    <property type="match status" value="1"/>
</dbReference>
<keyword evidence="5" id="KW-0472">Membrane</keyword>
<keyword evidence="5" id="KW-1133">Transmembrane helix</keyword>
<evidence type="ECO:0000259" key="7">
    <source>
        <dbReference type="SMART" id="SM01086"/>
    </source>
</evidence>
<evidence type="ECO:0008006" key="10">
    <source>
        <dbReference type="Google" id="ProtNLM"/>
    </source>
</evidence>
<dbReference type="InterPro" id="IPR003959">
    <property type="entry name" value="ATPase_AAA_core"/>
</dbReference>
<evidence type="ECO:0000313" key="9">
    <source>
        <dbReference type="Proteomes" id="UP000178315"/>
    </source>
</evidence>
<comment type="caution">
    <text evidence="8">The sequence shown here is derived from an EMBL/GenBank/DDBJ whole genome shotgun (WGS) entry which is preliminary data.</text>
</comment>
<evidence type="ECO:0000256" key="2">
    <source>
        <dbReference type="ARBA" id="ARBA00022741"/>
    </source>
</evidence>
<accession>A0A1G2A8Z0</accession>
<organism evidence="8 9">
    <name type="scientific">Candidatus Jacksonbacteria bacterium RIFCSPLOWO2_02_FULL_44_20</name>
    <dbReference type="NCBI Taxonomy" id="1798460"/>
    <lineage>
        <taxon>Bacteria</taxon>
        <taxon>Candidatus Jacksoniibacteriota</taxon>
    </lineage>
</organism>
<evidence type="ECO:0000313" key="8">
    <source>
        <dbReference type="EMBL" id="OGY72956.1"/>
    </source>
</evidence>
<protein>
    <recommendedName>
        <fullName evidence="10">Clp R domain-containing protein</fullName>
    </recommendedName>
</protein>
<dbReference type="Pfam" id="PF10431">
    <property type="entry name" value="ClpB_D2-small"/>
    <property type="match status" value="1"/>
</dbReference>
<keyword evidence="1" id="KW-0677">Repeat</keyword>
<dbReference type="GO" id="GO:0016887">
    <property type="term" value="F:ATP hydrolysis activity"/>
    <property type="evidence" value="ECO:0007669"/>
    <property type="project" value="InterPro"/>
</dbReference>
<keyword evidence="3" id="KW-0067">ATP-binding</keyword>
<keyword evidence="2" id="KW-0547">Nucleotide-binding</keyword>
<dbReference type="InterPro" id="IPR041546">
    <property type="entry name" value="ClpA/ClpB_AAA_lid"/>
</dbReference>
<dbReference type="PANTHER" id="PTHR11638:SF175">
    <property type="entry name" value="ATP-DEPENDENT CLP PROTEASE, ATP-BINDING SUBUNIT CLPC"/>
    <property type="match status" value="1"/>
</dbReference>
<dbReference type="Gene3D" id="3.40.50.300">
    <property type="entry name" value="P-loop containing nucleotide triphosphate hydrolases"/>
    <property type="match status" value="2"/>
</dbReference>
<dbReference type="Gene3D" id="1.10.8.60">
    <property type="match status" value="2"/>
</dbReference>
<dbReference type="GO" id="GO:0005524">
    <property type="term" value="F:ATP binding"/>
    <property type="evidence" value="ECO:0007669"/>
    <property type="project" value="UniProtKB-KW"/>
</dbReference>
<feature type="domain" description="AAA+ ATPase" evidence="6">
    <location>
        <begin position="431"/>
        <end position="577"/>
    </location>
</feature>
<evidence type="ECO:0000259" key="6">
    <source>
        <dbReference type="SMART" id="SM00382"/>
    </source>
</evidence>
<dbReference type="Pfam" id="PF02861">
    <property type="entry name" value="Clp_N"/>
    <property type="match status" value="1"/>
</dbReference>
<evidence type="ECO:0000256" key="1">
    <source>
        <dbReference type="ARBA" id="ARBA00022737"/>
    </source>
</evidence>
<reference evidence="8 9" key="1">
    <citation type="journal article" date="2016" name="Nat. Commun.">
        <title>Thousands of microbial genomes shed light on interconnected biogeochemical processes in an aquifer system.</title>
        <authorList>
            <person name="Anantharaman K."/>
            <person name="Brown C.T."/>
            <person name="Hug L.A."/>
            <person name="Sharon I."/>
            <person name="Castelle C.J."/>
            <person name="Probst A.J."/>
            <person name="Thomas B.C."/>
            <person name="Singh A."/>
            <person name="Wilkins M.J."/>
            <person name="Karaoz U."/>
            <person name="Brodie E.L."/>
            <person name="Williams K.H."/>
            <person name="Hubbard S.S."/>
            <person name="Banfield J.F."/>
        </authorList>
    </citation>
    <scope>NUCLEOTIDE SEQUENCE [LARGE SCALE GENOMIC DNA]</scope>
</reference>
<dbReference type="Gene3D" id="1.10.1780.10">
    <property type="entry name" value="Clp, N-terminal domain"/>
    <property type="match status" value="1"/>
</dbReference>
<dbReference type="SMART" id="SM01086">
    <property type="entry name" value="ClpB_D2-small"/>
    <property type="match status" value="1"/>
</dbReference>
<dbReference type="InterPro" id="IPR001270">
    <property type="entry name" value="ClpA/B"/>
</dbReference>
<dbReference type="InterPro" id="IPR004176">
    <property type="entry name" value="Clp_R_N"/>
</dbReference>
<dbReference type="Pfam" id="PF07724">
    <property type="entry name" value="AAA_2"/>
    <property type="match status" value="1"/>
</dbReference>
<dbReference type="SUPFAM" id="SSF52540">
    <property type="entry name" value="P-loop containing nucleoside triphosphate hydrolases"/>
    <property type="match status" value="2"/>
</dbReference>
<dbReference type="SMART" id="SM00382">
    <property type="entry name" value="AAA"/>
    <property type="match status" value="2"/>
</dbReference>
<dbReference type="InterPro" id="IPR019489">
    <property type="entry name" value="Clp_ATPase_C"/>
</dbReference>
<dbReference type="SUPFAM" id="SSF81923">
    <property type="entry name" value="Double Clp-N motif"/>
    <property type="match status" value="1"/>
</dbReference>
<dbReference type="Pfam" id="PF00004">
    <property type="entry name" value="AAA"/>
    <property type="match status" value="1"/>
</dbReference>
<feature type="domain" description="AAA+ ATPase" evidence="6">
    <location>
        <begin position="711"/>
        <end position="877"/>
    </location>
</feature>
<dbReference type="EMBL" id="MHJU01000019">
    <property type="protein sequence ID" value="OGY72956.1"/>
    <property type="molecule type" value="Genomic_DNA"/>
</dbReference>
<sequence length="970" mass="109102">MDNFLLRTKRNFNQWIIYPQVINKPFYSTSHYFFTKTYGLFVDFWERCTISLLLFMILICSQCKGAGLISGAACPTCRGNEEQALSATLLNTRLFFNFEKVTEWNIAARRAAFTVDTVINFSLRLIGGVGILFLAFYIYRQILSLNINIPLGLFSSDVWNLQSPYLRVFLATFLIDLYTVYRTMRAQELEMYVIKKEYQKNEKRDAQIRSVSINRAFSRFALEVIENAYLFALQNHYSEVLPLHLLAVLIAHPHSNIILFRLGINPGALAGKIKHGLQGLLYQEQQSGQPKRMAHFSPETKLVILNAYMEAHERGGEKVQVWDLWTPIADIEGYAKEILYDLDIETYKMRHVGQWVQVEEDLRRKTAFRRAHSHGGFFARHGMDRAMTAVETKTLNSFSTDLTYMASRGALPPSLGRAKEIEQVFTILQSGAAGVMLVGGIGVGKESIVDEIAARMSADMAPDILRDKRLVALSVASVLAGGGAEGSAERLYRALYEAAHSGNILLFIKDIHYLVGVGLKGEAGASTVGMDAVLTEALQSRRFFVIGTTDYKNYSLHIEHSPLRNVLTRIEVLEPNLEDTVLMLEARAPFIEGKHGVFFTYQALTAAVEFSNKLIHTEHQPEKAETILREVASSVATSRGRRAVVTDQDVAKTIAQKINMPIARLEKSESEKLLRLEEEIHKRYINQDYAVVQVSAALRRARAELRDERRPIANFLFVGPTGVGKTELVKRIASVYFNSEKDMVRLDMSEFQEIGGITRLIGEGETPGLLTESVRMNPYSVLLLDELEKAHPNILNLFLQVMDDGRLTSGEGEVIDFTNLIIVATSNAGTKKVQEYLASGKRIEDIREQFVKKDLLEWFKPEFINRFDDVIVFKPLSEENIQAIAQLILTDIAGKLESKGIKLRIAPGAVVELANFGFDPLFGARPLRRAIQDHVQNALANYLIAGQIGRRDTVHLEPGGVIRIEKAAEL</sequence>
<keyword evidence="4" id="KW-0143">Chaperone</keyword>
<dbReference type="Proteomes" id="UP000178315">
    <property type="component" value="Unassembled WGS sequence"/>
</dbReference>
<gene>
    <name evidence="8" type="ORF">A3H61_03940</name>
</gene>
<dbReference type="AlphaFoldDB" id="A0A1G2A8Z0"/>
<name>A0A1G2A8Z0_9BACT</name>
<evidence type="ECO:0000256" key="5">
    <source>
        <dbReference type="SAM" id="Phobius"/>
    </source>
</evidence>
<evidence type="ECO:0000256" key="4">
    <source>
        <dbReference type="ARBA" id="ARBA00023186"/>
    </source>
</evidence>
<dbReference type="InterPro" id="IPR027417">
    <property type="entry name" value="P-loop_NTPase"/>
</dbReference>
<dbReference type="InterPro" id="IPR050130">
    <property type="entry name" value="ClpA_ClpB"/>
</dbReference>
<dbReference type="InterPro" id="IPR036628">
    <property type="entry name" value="Clp_N_dom_sf"/>
</dbReference>
<feature type="transmembrane region" description="Helical" evidence="5">
    <location>
        <begin position="118"/>
        <end position="139"/>
    </location>
</feature>
<evidence type="ECO:0000256" key="3">
    <source>
        <dbReference type="ARBA" id="ARBA00022840"/>
    </source>
</evidence>
<keyword evidence="5" id="KW-0812">Transmembrane</keyword>
<feature type="domain" description="Clp ATPase C-terminal" evidence="7">
    <location>
        <begin position="876"/>
        <end position="962"/>
    </location>
</feature>
<dbReference type="Pfam" id="PF17871">
    <property type="entry name" value="AAA_lid_9"/>
    <property type="match status" value="1"/>
</dbReference>
<dbReference type="GO" id="GO:0034605">
    <property type="term" value="P:cellular response to heat"/>
    <property type="evidence" value="ECO:0007669"/>
    <property type="project" value="TreeGrafter"/>
</dbReference>
<dbReference type="InterPro" id="IPR003593">
    <property type="entry name" value="AAA+_ATPase"/>
</dbReference>
<dbReference type="GO" id="GO:0005737">
    <property type="term" value="C:cytoplasm"/>
    <property type="evidence" value="ECO:0007669"/>
    <property type="project" value="TreeGrafter"/>
</dbReference>
<dbReference type="PANTHER" id="PTHR11638">
    <property type="entry name" value="ATP-DEPENDENT CLP PROTEASE"/>
    <property type="match status" value="1"/>
</dbReference>
<proteinExistence type="predicted"/>